<dbReference type="AlphaFoldDB" id="A0A1E4TJZ8"/>
<dbReference type="EC" id="1.16.3.1" evidence="3"/>
<keyword evidence="10" id="KW-0406">Ion transport</keyword>
<dbReference type="Gene3D" id="3.30.920.10">
    <property type="entry name" value="Frataxin/CyaY"/>
    <property type="match status" value="1"/>
</dbReference>
<dbReference type="GO" id="GO:0006826">
    <property type="term" value="P:iron ion transport"/>
    <property type="evidence" value="ECO:0007669"/>
    <property type="project" value="UniProtKB-KW"/>
</dbReference>
<evidence type="ECO:0000256" key="11">
    <source>
        <dbReference type="ARBA" id="ARBA00023128"/>
    </source>
</evidence>
<proteinExistence type="inferred from homology"/>
<dbReference type="GO" id="GO:0016226">
    <property type="term" value="P:iron-sulfur cluster assembly"/>
    <property type="evidence" value="ECO:0007669"/>
    <property type="project" value="EnsemblFungi"/>
</dbReference>
<dbReference type="InterPro" id="IPR002908">
    <property type="entry name" value="Frataxin/CyaY"/>
</dbReference>
<comment type="similarity">
    <text evidence="2">Belongs to the frataxin family.</text>
</comment>
<accession>A0A1E4TJZ8</accession>
<evidence type="ECO:0000256" key="3">
    <source>
        <dbReference type="ARBA" id="ARBA00013107"/>
    </source>
</evidence>
<evidence type="ECO:0000256" key="6">
    <source>
        <dbReference type="ARBA" id="ARBA00022496"/>
    </source>
</evidence>
<dbReference type="GO" id="GO:0006121">
    <property type="term" value="P:mitochondrial electron transport, succinate to ubiquinone"/>
    <property type="evidence" value="ECO:0007669"/>
    <property type="project" value="EnsemblFungi"/>
</dbReference>
<gene>
    <name evidence="13" type="ORF">CANCADRAFT_15315</name>
</gene>
<dbReference type="GO" id="GO:0006979">
    <property type="term" value="P:response to oxidative stress"/>
    <property type="evidence" value="ECO:0007669"/>
    <property type="project" value="EnsemblFungi"/>
</dbReference>
<dbReference type="GO" id="GO:0006749">
    <property type="term" value="P:glutathione metabolic process"/>
    <property type="evidence" value="ECO:0007669"/>
    <property type="project" value="EnsemblFungi"/>
</dbReference>
<keyword evidence="5" id="KW-0813">Transport</keyword>
<dbReference type="PROSITE" id="PS01344">
    <property type="entry name" value="FRATAXIN_1"/>
    <property type="match status" value="1"/>
</dbReference>
<feature type="non-terminal residue" evidence="13">
    <location>
        <position position="115"/>
    </location>
</feature>
<dbReference type="SUPFAM" id="SSF55387">
    <property type="entry name" value="Frataxin/Nqo15-like"/>
    <property type="match status" value="1"/>
</dbReference>
<evidence type="ECO:0000256" key="5">
    <source>
        <dbReference type="ARBA" id="ARBA00022448"/>
    </source>
</evidence>
<dbReference type="NCBIfam" id="TIGR03421">
    <property type="entry name" value="FeS_CyaY"/>
    <property type="match status" value="1"/>
</dbReference>
<organism evidence="13 14">
    <name type="scientific">Tortispora caseinolytica NRRL Y-17796</name>
    <dbReference type="NCBI Taxonomy" id="767744"/>
    <lineage>
        <taxon>Eukaryota</taxon>
        <taxon>Fungi</taxon>
        <taxon>Dikarya</taxon>
        <taxon>Ascomycota</taxon>
        <taxon>Saccharomycotina</taxon>
        <taxon>Trigonopsidomycetes</taxon>
        <taxon>Trigonopsidales</taxon>
        <taxon>Trigonopsidaceae</taxon>
        <taxon>Tortispora</taxon>
    </lineage>
</organism>
<evidence type="ECO:0000256" key="4">
    <source>
        <dbReference type="ARBA" id="ARBA00022434"/>
    </source>
</evidence>
<dbReference type="GO" id="GO:0034986">
    <property type="term" value="F:iron chaperone activity"/>
    <property type="evidence" value="ECO:0007669"/>
    <property type="project" value="EnsemblFungi"/>
</dbReference>
<keyword evidence="11" id="KW-0496">Mitochondrion</keyword>
<evidence type="ECO:0000313" key="13">
    <source>
        <dbReference type="EMBL" id="ODV92049.1"/>
    </source>
</evidence>
<protein>
    <recommendedName>
        <fullName evidence="3">ferroxidase</fullName>
        <ecNumber evidence="3">1.16.3.1</ecNumber>
    </recommendedName>
</protein>
<sequence>IDKKPDNLSESEYHQLSGATLESICDDIEQFIETYPSIDCEYSQGILTIDLSGVGTYVVNKQPPNKQIWLSSPISGPNRYDLINGEWKSLRDGSNLLDVLNKEISESTGTEFSLN</sequence>
<dbReference type="SMART" id="SM01219">
    <property type="entry name" value="Frataxin_Cyay"/>
    <property type="match status" value="1"/>
</dbReference>
<keyword evidence="7" id="KW-0809">Transit peptide</keyword>
<dbReference type="GO" id="GO:0008199">
    <property type="term" value="F:ferric iron binding"/>
    <property type="evidence" value="ECO:0007669"/>
    <property type="project" value="InterPro"/>
</dbReference>
<evidence type="ECO:0000256" key="2">
    <source>
        <dbReference type="ARBA" id="ARBA00008183"/>
    </source>
</evidence>
<dbReference type="GO" id="GO:0006879">
    <property type="term" value="P:intracellular iron ion homeostasis"/>
    <property type="evidence" value="ECO:0007669"/>
    <property type="project" value="UniProtKB-KW"/>
</dbReference>
<keyword evidence="8" id="KW-0560">Oxidoreductase</keyword>
<dbReference type="InterPro" id="IPR017789">
    <property type="entry name" value="Frataxin"/>
</dbReference>
<dbReference type="GO" id="GO:0042802">
    <property type="term" value="F:identical protein binding"/>
    <property type="evidence" value="ECO:0007669"/>
    <property type="project" value="EnsemblFungi"/>
</dbReference>
<dbReference type="PROSITE" id="PS50810">
    <property type="entry name" value="FRATAXIN_2"/>
    <property type="match status" value="1"/>
</dbReference>
<dbReference type="Proteomes" id="UP000095023">
    <property type="component" value="Unassembled WGS sequence"/>
</dbReference>
<name>A0A1E4TJZ8_9ASCO</name>
<evidence type="ECO:0000256" key="1">
    <source>
        <dbReference type="ARBA" id="ARBA00004173"/>
    </source>
</evidence>
<evidence type="ECO:0000256" key="12">
    <source>
        <dbReference type="ARBA" id="ARBA00047990"/>
    </source>
</evidence>
<dbReference type="GO" id="GO:0051537">
    <property type="term" value="F:2 iron, 2 sulfur cluster binding"/>
    <property type="evidence" value="ECO:0007669"/>
    <property type="project" value="TreeGrafter"/>
</dbReference>
<dbReference type="InterPro" id="IPR020895">
    <property type="entry name" value="Frataxin_CS"/>
</dbReference>
<comment type="catalytic activity">
    <reaction evidence="12">
        <text>4 Fe(2+) + O2 + 4 H(+) = 4 Fe(3+) + 2 H2O</text>
        <dbReference type="Rhea" id="RHEA:11148"/>
        <dbReference type="ChEBI" id="CHEBI:15377"/>
        <dbReference type="ChEBI" id="CHEBI:15378"/>
        <dbReference type="ChEBI" id="CHEBI:15379"/>
        <dbReference type="ChEBI" id="CHEBI:29033"/>
        <dbReference type="ChEBI" id="CHEBI:29034"/>
        <dbReference type="EC" id="1.16.3.1"/>
    </reaction>
</comment>
<dbReference type="GO" id="GO:0005759">
    <property type="term" value="C:mitochondrial matrix"/>
    <property type="evidence" value="ECO:0007669"/>
    <property type="project" value="EnsemblFungi"/>
</dbReference>
<evidence type="ECO:0000256" key="7">
    <source>
        <dbReference type="ARBA" id="ARBA00022946"/>
    </source>
</evidence>
<dbReference type="InterPro" id="IPR036524">
    <property type="entry name" value="Frataxin/CyaY_sf"/>
</dbReference>
<reference evidence="14" key="1">
    <citation type="submission" date="2016-02" db="EMBL/GenBank/DDBJ databases">
        <title>Comparative genomics of biotechnologically important yeasts.</title>
        <authorList>
            <consortium name="DOE Joint Genome Institute"/>
            <person name="Riley R."/>
            <person name="Haridas S."/>
            <person name="Wolfe K.H."/>
            <person name="Lopes M.R."/>
            <person name="Hittinger C.T."/>
            <person name="Goker M."/>
            <person name="Salamov A."/>
            <person name="Wisecaver J."/>
            <person name="Long T.M."/>
            <person name="Aerts A.L."/>
            <person name="Barry K."/>
            <person name="Choi C."/>
            <person name="Clum A."/>
            <person name="Coughlan A.Y."/>
            <person name="Deshpande S."/>
            <person name="Douglass A.P."/>
            <person name="Hanson S.J."/>
            <person name="Klenk H.-P."/>
            <person name="Labutti K."/>
            <person name="Lapidus A."/>
            <person name="Lindquist E."/>
            <person name="Lipzen A."/>
            <person name="Meier-Kolthoff J.P."/>
            <person name="Ohm R.A."/>
            <person name="Otillar R.P."/>
            <person name="Pangilinan J."/>
            <person name="Peng Y."/>
            <person name="Rokas A."/>
            <person name="Rosa C.A."/>
            <person name="Scheuner C."/>
            <person name="Sibirny A.A."/>
            <person name="Slot J.C."/>
            <person name="Stielow J.B."/>
            <person name="Sun H."/>
            <person name="Kurtzman C.P."/>
            <person name="Blackwell M."/>
            <person name="Jeffries T.W."/>
            <person name="Grigoriev I.V."/>
        </authorList>
    </citation>
    <scope>NUCLEOTIDE SEQUENCE [LARGE SCALE GENOMIC DNA]</scope>
    <source>
        <strain evidence="14">NRRL Y-17796</strain>
    </source>
</reference>
<evidence type="ECO:0000256" key="8">
    <source>
        <dbReference type="ARBA" id="ARBA00023002"/>
    </source>
</evidence>
<dbReference type="Pfam" id="PF01491">
    <property type="entry name" value="Frataxin_Cyay"/>
    <property type="match status" value="1"/>
</dbReference>
<dbReference type="GO" id="GO:0008198">
    <property type="term" value="F:ferrous iron binding"/>
    <property type="evidence" value="ECO:0007669"/>
    <property type="project" value="EnsemblFungi"/>
</dbReference>
<keyword evidence="6" id="KW-0410">Iron transport</keyword>
<dbReference type="OrthoDB" id="1897642at2759"/>
<dbReference type="GO" id="GO:0010040">
    <property type="term" value="P:response to iron(II) ion"/>
    <property type="evidence" value="ECO:0007669"/>
    <property type="project" value="EnsemblFungi"/>
</dbReference>
<evidence type="ECO:0000256" key="9">
    <source>
        <dbReference type="ARBA" id="ARBA00023004"/>
    </source>
</evidence>
<keyword evidence="9" id="KW-0408">Iron</keyword>
<evidence type="ECO:0000256" key="10">
    <source>
        <dbReference type="ARBA" id="ARBA00023065"/>
    </source>
</evidence>
<dbReference type="GO" id="GO:0004322">
    <property type="term" value="F:ferroxidase activity"/>
    <property type="evidence" value="ECO:0007669"/>
    <property type="project" value="UniProtKB-EC"/>
</dbReference>
<dbReference type="PANTHER" id="PTHR16821:SF2">
    <property type="entry name" value="FRATAXIN, MITOCHONDRIAL"/>
    <property type="match status" value="1"/>
</dbReference>
<keyword evidence="14" id="KW-1185">Reference proteome</keyword>
<evidence type="ECO:0000313" key="14">
    <source>
        <dbReference type="Proteomes" id="UP000095023"/>
    </source>
</evidence>
<dbReference type="EMBL" id="KV453841">
    <property type="protein sequence ID" value="ODV92049.1"/>
    <property type="molecule type" value="Genomic_DNA"/>
</dbReference>
<feature type="non-terminal residue" evidence="13">
    <location>
        <position position="1"/>
    </location>
</feature>
<dbReference type="NCBIfam" id="TIGR03422">
    <property type="entry name" value="mito_frataxin"/>
    <property type="match status" value="1"/>
</dbReference>
<keyword evidence="4" id="KW-0409">Iron storage</keyword>
<dbReference type="PANTHER" id="PTHR16821">
    <property type="entry name" value="FRATAXIN"/>
    <property type="match status" value="1"/>
</dbReference>
<comment type="subcellular location">
    <subcellularLocation>
        <location evidence="1">Mitochondrion</location>
    </subcellularLocation>
</comment>